<dbReference type="PANTHER" id="PTHR11054:SF0">
    <property type="entry name" value="6-PHOSPHOGLUCONOLACTONASE"/>
    <property type="match status" value="1"/>
</dbReference>
<reference evidence="10" key="1">
    <citation type="journal article" date="2019" name="Int. J. Syst. Evol. Microbiol.">
        <title>The Global Catalogue of Microorganisms (GCM) 10K type strain sequencing project: providing services to taxonomists for standard genome sequencing and annotation.</title>
        <authorList>
            <consortium name="The Broad Institute Genomics Platform"/>
            <consortium name="The Broad Institute Genome Sequencing Center for Infectious Disease"/>
            <person name="Wu L."/>
            <person name="Ma J."/>
        </authorList>
    </citation>
    <scope>NUCLEOTIDE SEQUENCE [LARGE SCALE GENOMIC DNA]</scope>
    <source>
        <strain evidence="10">JCM 16916</strain>
    </source>
</reference>
<organism evidence="9 10">
    <name type="scientific">Luteimonas lutimaris</name>
    <dbReference type="NCBI Taxonomy" id="698645"/>
    <lineage>
        <taxon>Bacteria</taxon>
        <taxon>Pseudomonadati</taxon>
        <taxon>Pseudomonadota</taxon>
        <taxon>Gammaproteobacteria</taxon>
        <taxon>Lysobacterales</taxon>
        <taxon>Lysobacteraceae</taxon>
        <taxon>Luteimonas</taxon>
    </lineage>
</organism>
<gene>
    <name evidence="7 9" type="primary">pgl</name>
    <name evidence="9" type="ORF">GCM10022229_10730</name>
</gene>
<evidence type="ECO:0000313" key="9">
    <source>
        <dbReference type="EMBL" id="GAA3918994.1"/>
    </source>
</evidence>
<dbReference type="SUPFAM" id="SSF100950">
    <property type="entry name" value="NagB/RpiA/CoA transferase-like"/>
    <property type="match status" value="1"/>
</dbReference>
<evidence type="ECO:0000256" key="2">
    <source>
        <dbReference type="ARBA" id="ARBA00002681"/>
    </source>
</evidence>
<dbReference type="InterPro" id="IPR005900">
    <property type="entry name" value="6-phosphogluconolactonase_DevB"/>
</dbReference>
<evidence type="ECO:0000256" key="1">
    <source>
        <dbReference type="ARBA" id="ARBA00000832"/>
    </source>
</evidence>
<comment type="catalytic activity">
    <reaction evidence="1 7">
        <text>6-phospho-D-glucono-1,5-lactone + H2O = 6-phospho-D-gluconate + H(+)</text>
        <dbReference type="Rhea" id="RHEA:12556"/>
        <dbReference type="ChEBI" id="CHEBI:15377"/>
        <dbReference type="ChEBI" id="CHEBI:15378"/>
        <dbReference type="ChEBI" id="CHEBI:57955"/>
        <dbReference type="ChEBI" id="CHEBI:58759"/>
        <dbReference type="EC" id="3.1.1.31"/>
    </reaction>
</comment>
<comment type="pathway">
    <text evidence="3 7">Carbohydrate degradation; pentose phosphate pathway; D-ribulose 5-phosphate from D-glucose 6-phosphate (oxidative stage): step 2/3.</text>
</comment>
<dbReference type="Proteomes" id="UP001501727">
    <property type="component" value="Unassembled WGS sequence"/>
</dbReference>
<evidence type="ECO:0000259" key="8">
    <source>
        <dbReference type="Pfam" id="PF01182"/>
    </source>
</evidence>
<dbReference type="EC" id="3.1.1.31" evidence="5 7"/>
<dbReference type="CDD" id="cd01400">
    <property type="entry name" value="6PGL"/>
    <property type="match status" value="1"/>
</dbReference>
<dbReference type="RefSeq" id="WP_344758928.1">
    <property type="nucleotide sequence ID" value="NZ_BAAAZU010000004.1"/>
</dbReference>
<feature type="domain" description="Glucosamine/galactosamine-6-phosphate isomerase" evidence="8">
    <location>
        <begin position="26"/>
        <end position="234"/>
    </location>
</feature>
<keyword evidence="7" id="KW-0378">Hydrolase</keyword>
<evidence type="ECO:0000256" key="5">
    <source>
        <dbReference type="ARBA" id="ARBA00013198"/>
    </source>
</evidence>
<dbReference type="EMBL" id="BAAAZU010000004">
    <property type="protein sequence ID" value="GAA3918994.1"/>
    <property type="molecule type" value="Genomic_DNA"/>
</dbReference>
<dbReference type="Gene3D" id="3.40.50.1360">
    <property type="match status" value="1"/>
</dbReference>
<dbReference type="Pfam" id="PF01182">
    <property type="entry name" value="Glucosamine_iso"/>
    <property type="match status" value="1"/>
</dbReference>
<comment type="function">
    <text evidence="2 7">Hydrolysis of 6-phosphogluconolactone to 6-phosphogluconate.</text>
</comment>
<keyword evidence="10" id="KW-1185">Reference proteome</keyword>
<evidence type="ECO:0000256" key="3">
    <source>
        <dbReference type="ARBA" id="ARBA00004961"/>
    </source>
</evidence>
<evidence type="ECO:0000313" key="10">
    <source>
        <dbReference type="Proteomes" id="UP001501727"/>
    </source>
</evidence>
<evidence type="ECO:0000256" key="7">
    <source>
        <dbReference type="RuleBase" id="RU365095"/>
    </source>
</evidence>
<protein>
    <recommendedName>
        <fullName evidence="6 7">6-phosphogluconolactonase</fullName>
        <shortName evidence="7">6PGL</shortName>
        <ecNumber evidence="5 7">3.1.1.31</ecNumber>
    </recommendedName>
</protein>
<evidence type="ECO:0000256" key="6">
    <source>
        <dbReference type="ARBA" id="ARBA00020337"/>
    </source>
</evidence>
<accession>A0ABP7MAH4</accession>
<comment type="similarity">
    <text evidence="4 7">Belongs to the glucosamine/galactosamine-6-phosphate isomerase family. 6-phosphogluconolactonase subfamily.</text>
</comment>
<evidence type="ECO:0000256" key="4">
    <source>
        <dbReference type="ARBA" id="ARBA00010662"/>
    </source>
</evidence>
<dbReference type="PANTHER" id="PTHR11054">
    <property type="entry name" value="6-PHOSPHOGLUCONOLACTONASE"/>
    <property type="match status" value="1"/>
</dbReference>
<name>A0ABP7MAH4_9GAMM</name>
<dbReference type="NCBIfam" id="TIGR01198">
    <property type="entry name" value="pgl"/>
    <property type="match status" value="1"/>
</dbReference>
<dbReference type="InterPro" id="IPR006148">
    <property type="entry name" value="Glc/Gal-6P_isomerase"/>
</dbReference>
<dbReference type="InterPro" id="IPR039104">
    <property type="entry name" value="6PGL"/>
</dbReference>
<sequence>MSTRDDILPEAEMAGPRVHFLSYQSAEQWAWAGAVVLAGELRRALEQRPRARLLLSGGSTPGPVYRALARAPLDWDRIDVALVDERWLQPDDPDSNSHLVRTTLLQDKAESARFETLTRPGRSIEQAVAAANLHASQVPDAVVLGMGDDGHTASLFPGLRGLEQLLASPNAYVPVDAAGCPGAGPWPRRISLTPAGLAPSRMRLLLIRGEHKRRLFEQAMDGDDPVELPIRMAFTTPGTRLRVHWCA</sequence>
<proteinExistence type="inferred from homology"/>
<comment type="caution">
    <text evidence="9">The sequence shown here is derived from an EMBL/GenBank/DDBJ whole genome shotgun (WGS) entry which is preliminary data.</text>
</comment>
<dbReference type="InterPro" id="IPR037171">
    <property type="entry name" value="NagB/RpiA_transferase-like"/>
</dbReference>